<evidence type="ECO:0000313" key="2">
    <source>
        <dbReference type="EMBL" id="QNV38734.1"/>
    </source>
</evidence>
<keyword evidence="2" id="KW-0378">Hydrolase</keyword>
<dbReference type="GO" id="GO:0004519">
    <property type="term" value="F:endonuclease activity"/>
    <property type="evidence" value="ECO:0007669"/>
    <property type="project" value="UniProtKB-KW"/>
</dbReference>
<dbReference type="GeneID" id="96623722"/>
<organism evidence="2 3">
    <name type="scientific">Rothia terrae</name>
    <dbReference type="NCBI Taxonomy" id="396015"/>
    <lineage>
        <taxon>Bacteria</taxon>
        <taxon>Bacillati</taxon>
        <taxon>Actinomycetota</taxon>
        <taxon>Actinomycetes</taxon>
        <taxon>Micrococcales</taxon>
        <taxon>Micrococcaceae</taxon>
        <taxon>Rothia</taxon>
    </lineage>
</organism>
<evidence type="ECO:0000313" key="3">
    <source>
        <dbReference type="Proteomes" id="UP000516404"/>
    </source>
</evidence>
<protein>
    <submittedName>
        <fullName evidence="2">HNH endonuclease</fullName>
    </submittedName>
</protein>
<name>A0A7H2BGD8_9MICC</name>
<dbReference type="KEGG" id="rter:IDM49_05695"/>
<keyword evidence="3" id="KW-1185">Reference proteome</keyword>
<dbReference type="AlphaFoldDB" id="A0A7H2BGD8"/>
<evidence type="ECO:0000256" key="1">
    <source>
        <dbReference type="SAM" id="MobiDB-lite"/>
    </source>
</evidence>
<dbReference type="RefSeq" id="WP_190725330.1">
    <property type="nucleotide sequence ID" value="NZ_CP061539.1"/>
</dbReference>
<keyword evidence="2" id="KW-0540">Nuclease</keyword>
<dbReference type="EMBL" id="CP061539">
    <property type="protein sequence ID" value="QNV38734.1"/>
    <property type="molecule type" value="Genomic_DNA"/>
</dbReference>
<proteinExistence type="predicted"/>
<gene>
    <name evidence="2" type="ORF">IDM49_05695</name>
</gene>
<keyword evidence="2" id="KW-0255">Endonuclease</keyword>
<dbReference type="Proteomes" id="UP000516404">
    <property type="component" value="Chromosome"/>
</dbReference>
<sequence>MAWKSKSSRTVPLPKDWWRLRAKRLKMDGHRCVRIREDTGQRCMEKATDVNHIGSPHDHRIEMLESLCSWHHNQETGRQGGSRVRQAKKSVSHPGLAGG</sequence>
<feature type="region of interest" description="Disordered" evidence="1">
    <location>
        <begin position="73"/>
        <end position="99"/>
    </location>
</feature>
<reference evidence="2 3" key="1">
    <citation type="submission" date="2020-09" db="EMBL/GenBank/DDBJ databases">
        <title>Investigation of environmental microbes.</title>
        <authorList>
            <person name="Ou Y."/>
            <person name="Kang Q."/>
        </authorList>
    </citation>
    <scope>NUCLEOTIDE SEQUENCE [LARGE SCALE GENOMIC DNA]</scope>
    <source>
        <strain evidence="2 3">KJZ-14</strain>
    </source>
</reference>
<accession>A0A7H2BGD8</accession>